<evidence type="ECO:0000313" key="2">
    <source>
        <dbReference type="EMBL" id="VFV38252.1"/>
    </source>
</evidence>
<feature type="domain" description="Alpha-macroglobulin-like TED" evidence="1">
    <location>
        <begin position="30"/>
        <end position="82"/>
    </location>
</feature>
<feature type="non-terminal residue" evidence="2">
    <location>
        <position position="99"/>
    </location>
</feature>
<organism evidence="2 3">
    <name type="scientific">Lynx pardinus</name>
    <name type="common">Iberian lynx</name>
    <name type="synonym">Felis pardina</name>
    <dbReference type="NCBI Taxonomy" id="191816"/>
    <lineage>
        <taxon>Eukaryota</taxon>
        <taxon>Metazoa</taxon>
        <taxon>Chordata</taxon>
        <taxon>Craniata</taxon>
        <taxon>Vertebrata</taxon>
        <taxon>Euteleostomi</taxon>
        <taxon>Mammalia</taxon>
        <taxon>Eutheria</taxon>
        <taxon>Laurasiatheria</taxon>
        <taxon>Carnivora</taxon>
        <taxon>Feliformia</taxon>
        <taxon>Felidae</taxon>
        <taxon>Felinae</taxon>
        <taxon>Lynx</taxon>
    </lineage>
</organism>
<reference evidence="2 3" key="1">
    <citation type="submission" date="2019-01" db="EMBL/GenBank/DDBJ databases">
        <authorList>
            <person name="Alioto T."/>
            <person name="Alioto T."/>
        </authorList>
    </citation>
    <scope>NUCLEOTIDE SEQUENCE [LARGE SCALE GENOMIC DNA]</scope>
</reference>
<dbReference type="InterPro" id="IPR011626">
    <property type="entry name" value="Alpha-macroglobulin_TED"/>
</dbReference>
<feature type="non-terminal residue" evidence="2">
    <location>
        <position position="1"/>
    </location>
</feature>
<dbReference type="PANTHER" id="PTHR11412:SF81">
    <property type="entry name" value="COMPLEMENT C3"/>
    <property type="match status" value="1"/>
</dbReference>
<gene>
    <name evidence="2" type="ORF">LYPA_23C003293</name>
</gene>
<evidence type="ECO:0000313" key="3">
    <source>
        <dbReference type="Proteomes" id="UP000386466"/>
    </source>
</evidence>
<dbReference type="PANTHER" id="PTHR11412">
    <property type="entry name" value="MACROGLOBULIN / COMPLEMENT"/>
    <property type="match status" value="1"/>
</dbReference>
<evidence type="ECO:0000259" key="1">
    <source>
        <dbReference type="Pfam" id="PF07678"/>
    </source>
</evidence>
<dbReference type="InterPro" id="IPR050473">
    <property type="entry name" value="A2M/Complement_sys"/>
</dbReference>
<name>A0A485P7I9_LYNPA</name>
<dbReference type="AlphaFoldDB" id="A0A485P7I9"/>
<dbReference type="Gene3D" id="1.50.10.20">
    <property type="match status" value="1"/>
</dbReference>
<dbReference type="Pfam" id="PF07678">
    <property type="entry name" value="TED_complement"/>
    <property type="match status" value="1"/>
</dbReference>
<keyword evidence="3" id="KW-1185">Reference proteome</keyword>
<accession>A0A485P7I9</accession>
<dbReference type="GO" id="GO:0006956">
    <property type="term" value="P:complement activation"/>
    <property type="evidence" value="ECO:0007669"/>
    <property type="project" value="TreeGrafter"/>
</dbReference>
<dbReference type="InterPro" id="IPR008930">
    <property type="entry name" value="Terpenoid_cyclase/PrenylTrfase"/>
</dbReference>
<sequence>PRPSLLIGFLEWQSLDPGGDWLTLCAAHRLTAYVVKVFSLAANLIAINSQVLCGAVKWLILEKQKPDGVFQEDGPVIHQEMTVRSRTYGHAGGRAPGVT</sequence>
<protein>
    <recommendedName>
        <fullName evidence="1">Alpha-macroglobulin-like TED domain-containing protein</fullName>
    </recommendedName>
</protein>
<dbReference type="SUPFAM" id="SSF48239">
    <property type="entry name" value="Terpenoid cyclases/Protein prenyltransferases"/>
    <property type="match status" value="1"/>
</dbReference>
<dbReference type="GO" id="GO:0005615">
    <property type="term" value="C:extracellular space"/>
    <property type="evidence" value="ECO:0007669"/>
    <property type="project" value="InterPro"/>
</dbReference>
<dbReference type="EMBL" id="CAAGRJ010025851">
    <property type="protein sequence ID" value="VFV38252.1"/>
    <property type="molecule type" value="Genomic_DNA"/>
</dbReference>
<proteinExistence type="predicted"/>
<dbReference type="Proteomes" id="UP000386466">
    <property type="component" value="Unassembled WGS sequence"/>
</dbReference>